<organism evidence="2">
    <name type="scientific">Ruegeria sp. PrR005</name>
    <dbReference type="NCBI Taxonomy" id="2706882"/>
    <lineage>
        <taxon>Bacteria</taxon>
        <taxon>Pseudomonadati</taxon>
        <taxon>Pseudomonadota</taxon>
        <taxon>Alphaproteobacteria</taxon>
        <taxon>Rhodobacterales</taxon>
        <taxon>Roseobacteraceae</taxon>
        <taxon>Ruegeria</taxon>
    </lineage>
</organism>
<evidence type="ECO:0000313" key="2">
    <source>
        <dbReference type="EMBL" id="NDW45577.1"/>
    </source>
</evidence>
<proteinExistence type="predicted"/>
<dbReference type="InterPro" id="IPR046513">
    <property type="entry name" value="DUF6691"/>
</dbReference>
<accession>A0A6B2NSK2</accession>
<keyword evidence="1" id="KW-1133">Transmembrane helix</keyword>
<dbReference type="EMBL" id="JAAGOX010000016">
    <property type="protein sequence ID" value="NDW45577.1"/>
    <property type="molecule type" value="Genomic_DNA"/>
</dbReference>
<sequence length="143" mass="14938">MRILISLVAGALFGGGLFVSGMTDTRKVQGWLDVFGDWDPTLAFVMGGAIVPMFLAWRFTKGRKPLAADSFPSLPRPELDHRLITGSVLFGMGWGLAGLCPGPALASITYGGIGGLVFLAAMITGMAIAPRVGSQLDRLAATA</sequence>
<keyword evidence="1" id="KW-0812">Transmembrane</keyword>
<feature type="transmembrane region" description="Helical" evidence="1">
    <location>
        <begin position="41"/>
        <end position="60"/>
    </location>
</feature>
<feature type="transmembrane region" description="Helical" evidence="1">
    <location>
        <begin position="81"/>
        <end position="99"/>
    </location>
</feature>
<evidence type="ECO:0000256" key="1">
    <source>
        <dbReference type="SAM" id="Phobius"/>
    </source>
</evidence>
<feature type="transmembrane region" description="Helical" evidence="1">
    <location>
        <begin position="105"/>
        <end position="129"/>
    </location>
</feature>
<evidence type="ECO:0008006" key="3">
    <source>
        <dbReference type="Google" id="ProtNLM"/>
    </source>
</evidence>
<dbReference type="AlphaFoldDB" id="A0A6B2NSK2"/>
<dbReference type="RefSeq" id="WP_164129864.1">
    <property type="nucleotide sequence ID" value="NZ_JAAGOX010000016.1"/>
</dbReference>
<protein>
    <recommendedName>
        <fullName evidence="3">YeeE/YedE family protein</fullName>
    </recommendedName>
</protein>
<dbReference type="Pfam" id="PF20398">
    <property type="entry name" value="DUF6691"/>
    <property type="match status" value="1"/>
</dbReference>
<comment type="caution">
    <text evidence="2">The sequence shown here is derived from an EMBL/GenBank/DDBJ whole genome shotgun (WGS) entry which is preliminary data.</text>
</comment>
<keyword evidence="1" id="KW-0472">Membrane</keyword>
<gene>
    <name evidence="2" type="ORF">G0P99_11465</name>
</gene>
<reference evidence="2" key="1">
    <citation type="submission" date="2020-02" db="EMBL/GenBank/DDBJ databases">
        <title>Delineation of the pyrene-degrading pathway in Roseobacter clade bacteria by genomic analysis.</title>
        <authorList>
            <person name="Zhou H."/>
            <person name="Wang H."/>
        </authorList>
    </citation>
    <scope>NUCLEOTIDE SEQUENCE</scope>
    <source>
        <strain evidence="2">PrR005</strain>
    </source>
</reference>
<name>A0A6B2NSK2_9RHOB</name>